<evidence type="ECO:0000256" key="2">
    <source>
        <dbReference type="ARBA" id="ARBA00022490"/>
    </source>
</evidence>
<dbReference type="Pfam" id="PF00632">
    <property type="entry name" value="HECT"/>
    <property type="match status" value="1"/>
</dbReference>
<keyword evidence="5 6" id="KW-0833">Ubl conjugation pathway</keyword>
<dbReference type="SUPFAM" id="SSF50985">
    <property type="entry name" value="RCC1/BLIP-II"/>
    <property type="match status" value="1"/>
</dbReference>
<dbReference type="Proteomes" id="UP000085678">
    <property type="component" value="Unplaced"/>
</dbReference>
<comment type="subcellular location">
    <subcellularLocation>
        <location evidence="1">Cytoplasm</location>
    </subcellularLocation>
</comment>
<dbReference type="Gene3D" id="3.30.2410.10">
    <property type="entry name" value="Hect, E3 ligase catalytic domain"/>
    <property type="match status" value="1"/>
</dbReference>
<evidence type="ECO:0000256" key="6">
    <source>
        <dbReference type="PROSITE-ProRule" id="PRU00104"/>
    </source>
</evidence>
<dbReference type="PRINTS" id="PR00633">
    <property type="entry name" value="RCCNDNSATION"/>
</dbReference>
<dbReference type="OrthoDB" id="8068875at2759"/>
<feature type="repeat" description="RCC1" evidence="7">
    <location>
        <begin position="215"/>
        <end position="266"/>
    </location>
</feature>
<dbReference type="Gene3D" id="3.30.2160.10">
    <property type="entry name" value="Hect, E3 ligase catalytic domain"/>
    <property type="match status" value="1"/>
</dbReference>
<dbReference type="InParanoid" id="A0A1S3IGX7"/>
<feature type="repeat" description="RCC1" evidence="7">
    <location>
        <begin position="56"/>
        <end position="105"/>
    </location>
</feature>
<evidence type="ECO:0000256" key="7">
    <source>
        <dbReference type="PROSITE-ProRule" id="PRU00235"/>
    </source>
</evidence>
<accession>A0A1S3IGX7</accession>
<feature type="repeat" description="RCC1" evidence="7">
    <location>
        <begin position="161"/>
        <end position="214"/>
    </location>
</feature>
<feature type="repeat" description="RCC1" evidence="7">
    <location>
        <begin position="106"/>
        <end position="160"/>
    </location>
</feature>
<feature type="repeat" description="RCC1" evidence="7">
    <location>
        <begin position="267"/>
        <end position="318"/>
    </location>
</feature>
<keyword evidence="3" id="KW-0808">Transferase</keyword>
<protein>
    <submittedName>
        <fullName evidence="10">Probable E3 ubiquitin-protein ligase HERC4 isoform X2</fullName>
    </submittedName>
</protein>
<feature type="active site" description="Glycyl thioester intermediate" evidence="6">
    <location>
        <position position="1026"/>
    </location>
</feature>
<feature type="domain" description="HECT" evidence="8">
    <location>
        <begin position="732"/>
        <end position="1058"/>
    </location>
</feature>
<dbReference type="RefSeq" id="XP_013397515.1">
    <property type="nucleotide sequence ID" value="XM_013542061.2"/>
</dbReference>
<dbReference type="SMART" id="SM00119">
    <property type="entry name" value="HECTc"/>
    <property type="match status" value="1"/>
</dbReference>
<dbReference type="GO" id="GO:0005737">
    <property type="term" value="C:cytoplasm"/>
    <property type="evidence" value="ECO:0007669"/>
    <property type="project" value="UniProtKB-SubCell"/>
</dbReference>
<dbReference type="FunFam" id="3.30.2160.10:FF:000004">
    <property type="entry name" value="probable E3 ubiquitin-protein ligase HERC4 isoform X1"/>
    <property type="match status" value="1"/>
</dbReference>
<evidence type="ECO:0000256" key="5">
    <source>
        <dbReference type="ARBA" id="ARBA00022786"/>
    </source>
</evidence>
<feature type="repeat" description="RCC1" evidence="7">
    <location>
        <begin position="2"/>
        <end position="55"/>
    </location>
</feature>
<dbReference type="GO" id="GO:0016567">
    <property type="term" value="P:protein ubiquitination"/>
    <property type="evidence" value="ECO:0007669"/>
    <property type="project" value="TreeGrafter"/>
</dbReference>
<evidence type="ECO:0000313" key="9">
    <source>
        <dbReference type="Proteomes" id="UP000085678"/>
    </source>
</evidence>
<proteinExistence type="predicted"/>
<dbReference type="InterPro" id="IPR000408">
    <property type="entry name" value="Reg_chr_condens"/>
</dbReference>
<dbReference type="InterPro" id="IPR000569">
    <property type="entry name" value="HECT_dom"/>
</dbReference>
<dbReference type="PROSITE" id="PS50237">
    <property type="entry name" value="HECT"/>
    <property type="match status" value="1"/>
</dbReference>
<keyword evidence="9" id="KW-1185">Reference proteome</keyword>
<dbReference type="Gene3D" id="3.90.1750.10">
    <property type="entry name" value="Hect, E3 ligase catalytic domains"/>
    <property type="match status" value="1"/>
</dbReference>
<sequence>MTAVFCWGGASQGQLGLGGSEEQKAVQPQQLEVFQGREIQQISCGLEHTLIALKDGSLYSCGSNTYGQLGKEKSSGKPELVGAFETGMVRLIACGAYHNIAVTDSKQVYSWGQNSHGQLGRGEADKNFNRVPRLLKGFSASSCVIQVACGDKHTVILTRDGSIFVCGDHSHGQLGMGNLPQGRLDCPVKLKCMLGLPIGQIAAGGHHSFALTLSGTLFGWGKNNFGQLGLGDEKDRLFPTLAKSVRNQKIKYVCCGEDHSVLLTQEGGVFTFGAGSHGQLGHNSLNNELLPRKVFELMGSEVTQIASGRRHTLALVPLRGRVYSFGLGASGQLGTGNTSNCNSPSTVKGPWVPAVVTNGPSSSDSSMEVDDTKSEAYVIRTIYSGGDQCFMYTAKPDLHMRAEDFRTQKPHYTLLTLNEDVVERCVAVQKDARLPLEVTADLEMVFSSASCLNGSFLLRDNRHLGSSRLNHGIDFDAAQEIFQMLKNAPNTLISHQICATLEQKLLPSLPISPPDIEAIRLYLVLPFCHIFENPNFYSTIICPFGQSIISLDKVATKVIDQWWSKLRSRDFKKLVTIYKQCVVFILQEPHAKNEFEVLVRQKGLHVSMEILRKLYTVNDGGGQIIPYDSFYIWELKDKVDIRADYVNWIQSKGSGGMLSFCNFPFVFDAQAKTLLLHTDAVMQMQLAVDEVHRRNFSSLFIPTIDPVNPCLVLYIDRRSVVQDTINQLAKQGSTDFKKPLKVVFLGEEAQDEGGVRKEFFLLLLREILDPKYGMFRYYEESRMIWFNNKTFEDPVMFFLIGVLCGLAIYNNTIIDLPFPQALYKKLLKRPVVMDDLRELMPDVAKNMQELLDYEDDVQEAFCLNFVIVQDNFGEPEHIELIPDGANIDVTAENRHQYIDAYIDHIFNKSVQTQFEAFHTGFLKVCGGRVMDLFHPAELQAMVVGNENYDWEELEKTAEYKGEYWRNHHTIKIFWEVFREMTVSQKKKFLLFLTGSDRIPILGMKAVKIFIQPTGGGEDYLPVAHTCFNLLDLPKFTNKDKLRQKLLQAVEQSEGFGLV</sequence>
<evidence type="ECO:0000313" key="10">
    <source>
        <dbReference type="RefSeq" id="XP_013397515.1"/>
    </source>
</evidence>
<dbReference type="InterPro" id="IPR035983">
    <property type="entry name" value="Hect_E3_ubiquitin_ligase"/>
</dbReference>
<dbReference type="FunFam" id="3.30.2410.10:FF:000003">
    <property type="entry name" value="probable E3 ubiquitin-protein ligase HERC4 isoform X1"/>
    <property type="match status" value="1"/>
</dbReference>
<dbReference type="SUPFAM" id="SSF56204">
    <property type="entry name" value="Hect, E3 ligase catalytic domain"/>
    <property type="match status" value="1"/>
</dbReference>
<dbReference type="AlphaFoldDB" id="A0A1S3IGX7"/>
<keyword evidence="2" id="KW-0963">Cytoplasm</keyword>
<dbReference type="InterPro" id="IPR051709">
    <property type="entry name" value="Ub-ligase/GTPase-reg"/>
</dbReference>
<dbReference type="Gene3D" id="2.130.10.30">
    <property type="entry name" value="Regulator of chromosome condensation 1/beta-lactamase-inhibitor protein II"/>
    <property type="match status" value="2"/>
</dbReference>
<dbReference type="GO" id="GO:0006511">
    <property type="term" value="P:ubiquitin-dependent protein catabolic process"/>
    <property type="evidence" value="ECO:0007669"/>
    <property type="project" value="TreeGrafter"/>
</dbReference>
<dbReference type="Pfam" id="PF25390">
    <property type="entry name" value="WD40_RLD"/>
    <property type="match status" value="1"/>
</dbReference>
<evidence type="ECO:0000256" key="1">
    <source>
        <dbReference type="ARBA" id="ARBA00004496"/>
    </source>
</evidence>
<dbReference type="PROSITE" id="PS00626">
    <property type="entry name" value="RCC1_2"/>
    <property type="match status" value="2"/>
</dbReference>
<evidence type="ECO:0000256" key="4">
    <source>
        <dbReference type="ARBA" id="ARBA00022737"/>
    </source>
</evidence>
<dbReference type="CDD" id="cd00078">
    <property type="entry name" value="HECTc"/>
    <property type="match status" value="1"/>
</dbReference>
<dbReference type="FunCoup" id="A0A1S3IGX7">
    <property type="interactions" value="2259"/>
</dbReference>
<dbReference type="InterPro" id="IPR009091">
    <property type="entry name" value="RCC1/BLIP-II"/>
</dbReference>
<evidence type="ECO:0000259" key="8">
    <source>
        <dbReference type="PROSITE" id="PS50237"/>
    </source>
</evidence>
<dbReference type="PANTHER" id="PTHR45622:SF76">
    <property type="entry name" value="HECT AND RLD DOMAIN CONTAINING E3 UBIQUITIN LIGASE 4, ISOFORM C"/>
    <property type="match status" value="1"/>
</dbReference>
<reference evidence="10" key="1">
    <citation type="submission" date="2025-08" db="UniProtKB">
        <authorList>
            <consortium name="RefSeq"/>
        </authorList>
    </citation>
    <scope>IDENTIFICATION</scope>
    <source>
        <tissue evidence="10">Gonads</tissue>
    </source>
</reference>
<evidence type="ECO:0000256" key="3">
    <source>
        <dbReference type="ARBA" id="ARBA00022679"/>
    </source>
</evidence>
<dbReference type="PROSITE" id="PS50012">
    <property type="entry name" value="RCC1_3"/>
    <property type="match status" value="7"/>
</dbReference>
<name>A0A1S3IGX7_LINAN</name>
<dbReference type="InterPro" id="IPR058923">
    <property type="entry name" value="RCC1-like_dom"/>
</dbReference>
<dbReference type="STRING" id="7574.A0A1S3IGX7"/>
<gene>
    <name evidence="10" type="primary">LOC106164222</name>
</gene>
<dbReference type="GO" id="GO:0061630">
    <property type="term" value="F:ubiquitin protein ligase activity"/>
    <property type="evidence" value="ECO:0007669"/>
    <property type="project" value="TreeGrafter"/>
</dbReference>
<dbReference type="GeneID" id="106164222"/>
<feature type="repeat" description="RCC1" evidence="7">
    <location>
        <begin position="320"/>
        <end position="395"/>
    </location>
</feature>
<dbReference type="PANTHER" id="PTHR45622">
    <property type="entry name" value="UBIQUITIN-PROTEIN LIGASE E3A-RELATED"/>
    <property type="match status" value="1"/>
</dbReference>
<keyword evidence="4" id="KW-0677">Repeat</keyword>
<organism evidence="9 10">
    <name type="scientific">Lingula anatina</name>
    <name type="common">Brachiopod</name>
    <name type="synonym">Lingula unguis</name>
    <dbReference type="NCBI Taxonomy" id="7574"/>
    <lineage>
        <taxon>Eukaryota</taxon>
        <taxon>Metazoa</taxon>
        <taxon>Spiralia</taxon>
        <taxon>Lophotrochozoa</taxon>
        <taxon>Brachiopoda</taxon>
        <taxon>Linguliformea</taxon>
        <taxon>Lingulata</taxon>
        <taxon>Lingulida</taxon>
        <taxon>Linguloidea</taxon>
        <taxon>Lingulidae</taxon>
        <taxon>Lingula</taxon>
    </lineage>
</organism>